<feature type="signal peptide" evidence="2">
    <location>
        <begin position="1"/>
        <end position="26"/>
    </location>
</feature>
<keyword evidence="2" id="KW-0732">Signal</keyword>
<evidence type="ECO:0000256" key="2">
    <source>
        <dbReference type="SAM" id="SignalP"/>
    </source>
</evidence>
<dbReference type="AlphaFoldDB" id="A0A7X5QVM7"/>
<dbReference type="Proteomes" id="UP000518878">
    <property type="component" value="Unassembled WGS sequence"/>
</dbReference>
<evidence type="ECO:0000256" key="1">
    <source>
        <dbReference type="SAM" id="MobiDB-lite"/>
    </source>
</evidence>
<evidence type="ECO:0000313" key="3">
    <source>
        <dbReference type="EMBL" id="NID16169.1"/>
    </source>
</evidence>
<keyword evidence="4" id="KW-1185">Reference proteome</keyword>
<reference evidence="3 4" key="1">
    <citation type="journal article" date="2006" name="Int. J. Syst. Evol. Microbiol.">
        <title>Dyella yeojuensis sp. nov., isolated from greenhouse soil in Korea.</title>
        <authorList>
            <person name="Kim B.Y."/>
            <person name="Weon H.Y."/>
            <person name="Lee K.H."/>
            <person name="Seok S.J."/>
            <person name="Kwon S.W."/>
            <person name="Go S.J."/>
            <person name="Stackebrandt E."/>
        </authorList>
    </citation>
    <scope>NUCLEOTIDE SEQUENCE [LARGE SCALE GENOMIC DNA]</scope>
    <source>
        <strain evidence="3 4">DSM 17673</strain>
    </source>
</reference>
<proteinExistence type="predicted"/>
<name>A0A7X5QVM7_9GAMM</name>
<accession>A0A7X5QVM7</accession>
<sequence length="149" mass="15270">MTSRTLAQALGLVLTGMFTVAGAAYAADTPAAQAKPQAASGQAMQVVAVDPSTGQLRAPTAAERAAFSKAAQTRQARVSALTGQPRTNADAAKTARKITLRNGAKVTGMRVPLERMSSVVATRAPDGSLSIHHDDHGVQAAPKAPEATR</sequence>
<organism evidence="3 4">
    <name type="scientific">Luteibacter yeojuensis</name>
    <dbReference type="NCBI Taxonomy" id="345309"/>
    <lineage>
        <taxon>Bacteria</taxon>
        <taxon>Pseudomonadati</taxon>
        <taxon>Pseudomonadota</taxon>
        <taxon>Gammaproteobacteria</taxon>
        <taxon>Lysobacterales</taxon>
        <taxon>Rhodanobacteraceae</taxon>
        <taxon>Luteibacter</taxon>
    </lineage>
</organism>
<dbReference type="EMBL" id="JAAQTL010000001">
    <property type="protein sequence ID" value="NID16169.1"/>
    <property type="molecule type" value="Genomic_DNA"/>
</dbReference>
<feature type="chain" id="PRO_5030850079" evidence="2">
    <location>
        <begin position="27"/>
        <end position="149"/>
    </location>
</feature>
<gene>
    <name evidence="3" type="ORF">HBF32_11930</name>
</gene>
<evidence type="ECO:0000313" key="4">
    <source>
        <dbReference type="Proteomes" id="UP000518878"/>
    </source>
</evidence>
<feature type="region of interest" description="Disordered" evidence="1">
    <location>
        <begin position="126"/>
        <end position="149"/>
    </location>
</feature>
<comment type="caution">
    <text evidence="3">The sequence shown here is derived from an EMBL/GenBank/DDBJ whole genome shotgun (WGS) entry which is preliminary data.</text>
</comment>
<dbReference type="RefSeq" id="WP_166699833.1">
    <property type="nucleotide sequence ID" value="NZ_JAAQTL010000001.1"/>
</dbReference>
<protein>
    <submittedName>
        <fullName evidence="3">Uncharacterized protein</fullName>
    </submittedName>
</protein>
<dbReference type="NCBIfam" id="NF047450">
    <property type="entry name" value="post-PEP-CTERM_1"/>
    <property type="match status" value="1"/>
</dbReference>